<reference evidence="2 3" key="1">
    <citation type="submission" date="2021-07" db="EMBL/GenBank/DDBJ databases">
        <authorList>
            <person name="Palmer J.M."/>
        </authorList>
    </citation>
    <scope>NUCLEOTIDE SEQUENCE [LARGE SCALE GENOMIC DNA]</scope>
    <source>
        <strain evidence="2 3">AT_MEX2019</strain>
        <tissue evidence="2">Muscle</tissue>
    </source>
</reference>
<dbReference type="EMBL" id="JAHUTI010078852">
    <property type="protein sequence ID" value="MED6257016.1"/>
    <property type="molecule type" value="Genomic_DNA"/>
</dbReference>
<organism evidence="2 3">
    <name type="scientific">Ataeniobius toweri</name>
    <dbReference type="NCBI Taxonomy" id="208326"/>
    <lineage>
        <taxon>Eukaryota</taxon>
        <taxon>Metazoa</taxon>
        <taxon>Chordata</taxon>
        <taxon>Craniata</taxon>
        <taxon>Vertebrata</taxon>
        <taxon>Euteleostomi</taxon>
        <taxon>Actinopterygii</taxon>
        <taxon>Neopterygii</taxon>
        <taxon>Teleostei</taxon>
        <taxon>Neoteleostei</taxon>
        <taxon>Acanthomorphata</taxon>
        <taxon>Ovalentaria</taxon>
        <taxon>Atherinomorphae</taxon>
        <taxon>Cyprinodontiformes</taxon>
        <taxon>Goodeidae</taxon>
        <taxon>Ataeniobius</taxon>
    </lineage>
</organism>
<evidence type="ECO:0000256" key="1">
    <source>
        <dbReference type="SAM" id="Phobius"/>
    </source>
</evidence>
<comment type="caution">
    <text evidence="2">The sequence shown here is derived from an EMBL/GenBank/DDBJ whole genome shotgun (WGS) entry which is preliminary data.</text>
</comment>
<evidence type="ECO:0000313" key="3">
    <source>
        <dbReference type="Proteomes" id="UP001345963"/>
    </source>
</evidence>
<dbReference type="Proteomes" id="UP001345963">
    <property type="component" value="Unassembled WGS sequence"/>
</dbReference>
<gene>
    <name evidence="2" type="ORF">ATANTOWER_006624</name>
</gene>
<evidence type="ECO:0008006" key="4">
    <source>
        <dbReference type="Google" id="ProtNLM"/>
    </source>
</evidence>
<proteinExistence type="predicted"/>
<name>A0ABU7C282_9TELE</name>
<feature type="transmembrane region" description="Helical" evidence="1">
    <location>
        <begin position="12"/>
        <end position="32"/>
    </location>
</feature>
<keyword evidence="1" id="KW-0812">Transmembrane</keyword>
<keyword evidence="3" id="KW-1185">Reference proteome</keyword>
<keyword evidence="1" id="KW-0472">Membrane</keyword>
<sequence length="106" mass="11688">MLCFISQISECALKGLVCVFGMNALLAVVFYVSRSVHSGKKKNVHRPFQTCLYLVAFPVPPGIYSDVPSFVIPPAYFGSTLSQPHSGKFQKQSTGWHQKTAFTGLF</sequence>
<accession>A0ABU7C282</accession>
<keyword evidence="1" id="KW-1133">Transmembrane helix</keyword>
<evidence type="ECO:0000313" key="2">
    <source>
        <dbReference type="EMBL" id="MED6257016.1"/>
    </source>
</evidence>
<protein>
    <recommendedName>
        <fullName evidence="4">Secreted protein</fullName>
    </recommendedName>
</protein>